<gene>
    <name evidence="8" type="ORF">VNO80_08949</name>
</gene>
<comment type="similarity">
    <text evidence="2">Belongs to the tetraspanin (TM4SF) family.</text>
</comment>
<dbReference type="InterPro" id="IPR018503">
    <property type="entry name" value="Tetraspanin_CS"/>
</dbReference>
<evidence type="ECO:0000256" key="6">
    <source>
        <dbReference type="SAM" id="MobiDB-lite"/>
    </source>
</evidence>
<protein>
    <recommendedName>
        <fullName evidence="10">Senescence-associated protein</fullName>
    </recommendedName>
</protein>
<accession>A0AAN9N5Y0</accession>
<evidence type="ECO:0000256" key="7">
    <source>
        <dbReference type="SAM" id="Phobius"/>
    </source>
</evidence>
<comment type="subcellular location">
    <subcellularLocation>
        <location evidence="1">Membrane</location>
        <topology evidence="1">Multi-pass membrane protein</topology>
    </subcellularLocation>
</comment>
<dbReference type="GO" id="GO:0016020">
    <property type="term" value="C:membrane"/>
    <property type="evidence" value="ECO:0007669"/>
    <property type="project" value="UniProtKB-SubCell"/>
</dbReference>
<feature type="transmembrane region" description="Helical" evidence="7">
    <location>
        <begin position="142"/>
        <end position="165"/>
    </location>
</feature>
<feature type="transmembrane region" description="Helical" evidence="7">
    <location>
        <begin position="302"/>
        <end position="325"/>
    </location>
</feature>
<feature type="transmembrane region" description="Helical" evidence="7">
    <location>
        <begin position="111"/>
        <end position="135"/>
    </location>
</feature>
<organism evidence="8 9">
    <name type="scientific">Phaseolus coccineus</name>
    <name type="common">Scarlet runner bean</name>
    <name type="synonym">Phaseolus multiflorus</name>
    <dbReference type="NCBI Taxonomy" id="3886"/>
    <lineage>
        <taxon>Eukaryota</taxon>
        <taxon>Viridiplantae</taxon>
        <taxon>Streptophyta</taxon>
        <taxon>Embryophyta</taxon>
        <taxon>Tracheophyta</taxon>
        <taxon>Spermatophyta</taxon>
        <taxon>Magnoliopsida</taxon>
        <taxon>eudicotyledons</taxon>
        <taxon>Gunneridae</taxon>
        <taxon>Pentapetalae</taxon>
        <taxon>rosids</taxon>
        <taxon>fabids</taxon>
        <taxon>Fabales</taxon>
        <taxon>Fabaceae</taxon>
        <taxon>Papilionoideae</taxon>
        <taxon>50 kb inversion clade</taxon>
        <taxon>NPAAA clade</taxon>
        <taxon>indigoferoid/millettioid clade</taxon>
        <taxon>Phaseoleae</taxon>
        <taxon>Phaseolus</taxon>
    </lineage>
</organism>
<evidence type="ECO:0008006" key="10">
    <source>
        <dbReference type="Google" id="ProtNLM"/>
    </source>
</evidence>
<dbReference type="PANTHER" id="PTHR32191">
    <property type="entry name" value="TETRASPANIN-8-RELATED"/>
    <property type="match status" value="1"/>
</dbReference>
<dbReference type="Pfam" id="PF00335">
    <property type="entry name" value="Tetraspanin"/>
    <property type="match status" value="1"/>
</dbReference>
<evidence type="ECO:0000313" key="9">
    <source>
        <dbReference type="Proteomes" id="UP001374584"/>
    </source>
</evidence>
<dbReference type="Proteomes" id="UP001374584">
    <property type="component" value="Unassembled WGS sequence"/>
</dbReference>
<dbReference type="GO" id="GO:0009734">
    <property type="term" value="P:auxin-activated signaling pathway"/>
    <property type="evidence" value="ECO:0007669"/>
    <property type="project" value="InterPro"/>
</dbReference>
<keyword evidence="9" id="KW-1185">Reference proteome</keyword>
<keyword evidence="5 7" id="KW-0472">Membrane</keyword>
<feature type="transmembrane region" description="Helical" evidence="7">
    <location>
        <begin position="77"/>
        <end position="99"/>
    </location>
</feature>
<evidence type="ECO:0000256" key="1">
    <source>
        <dbReference type="ARBA" id="ARBA00004141"/>
    </source>
</evidence>
<evidence type="ECO:0000256" key="3">
    <source>
        <dbReference type="ARBA" id="ARBA00022692"/>
    </source>
</evidence>
<sequence length="339" mass="37795">MCVGMCLVSTMARPHRLGCGSSQVSLGPFPRSGGSSQCFSNPRSLTPVRFSPSPSPSKKQTKPINISPTKMAASNNVIVCINFVAVILSIPIIGAGIWLSNGQADSCVQFLQWPVIILGVLILVVALAGCIGAFFRITWLLVVYLVAMLVLVILLVCLVGFVYMVTLRGHGNIEADRAYLQYHMNDFSGFLRRRVRSSFKWDRIRSCIGQTNVCAELNQSYRMAEDFFNARLTPMQSGCCRPPTQCGYTFVNPTYWIRAFNLAADMDCLQWSNDQTQLCYNCDSCKGGLLANLRKEWKRANVILIITVILLIVVYLIGCCAFRNAKTEDLFRKYKQGYT</sequence>
<dbReference type="InterPro" id="IPR018499">
    <property type="entry name" value="Tetraspanin/Peripherin"/>
</dbReference>
<keyword evidence="4 7" id="KW-1133">Transmembrane helix</keyword>
<name>A0AAN9N5Y0_PHACN</name>
<dbReference type="AlphaFoldDB" id="A0AAN9N5Y0"/>
<evidence type="ECO:0000256" key="2">
    <source>
        <dbReference type="ARBA" id="ARBA00006840"/>
    </source>
</evidence>
<dbReference type="EMBL" id="JAYMYR010000004">
    <property type="protein sequence ID" value="KAK7366946.1"/>
    <property type="molecule type" value="Genomic_DNA"/>
</dbReference>
<feature type="region of interest" description="Disordered" evidence="6">
    <location>
        <begin position="45"/>
        <end position="64"/>
    </location>
</feature>
<evidence type="ECO:0000256" key="5">
    <source>
        <dbReference type="ARBA" id="ARBA00023136"/>
    </source>
</evidence>
<comment type="caution">
    <text evidence="8">The sequence shown here is derived from an EMBL/GenBank/DDBJ whole genome shotgun (WGS) entry which is preliminary data.</text>
</comment>
<dbReference type="PRINTS" id="PR00259">
    <property type="entry name" value="TMFOUR"/>
</dbReference>
<reference evidence="8 9" key="1">
    <citation type="submission" date="2024-01" db="EMBL/GenBank/DDBJ databases">
        <title>The genomes of 5 underutilized Papilionoideae crops provide insights into root nodulation and disease resistanc.</title>
        <authorList>
            <person name="Jiang F."/>
        </authorList>
    </citation>
    <scope>NUCLEOTIDE SEQUENCE [LARGE SCALE GENOMIC DNA]</scope>
    <source>
        <strain evidence="8">JINMINGXINNONG_FW02</strain>
        <tissue evidence="8">Leaves</tissue>
    </source>
</reference>
<evidence type="ECO:0000256" key="4">
    <source>
        <dbReference type="ARBA" id="ARBA00022989"/>
    </source>
</evidence>
<keyword evidence="3 7" id="KW-0812">Transmembrane</keyword>
<dbReference type="InterPro" id="IPR044991">
    <property type="entry name" value="TET_plant"/>
</dbReference>
<proteinExistence type="inferred from homology"/>
<evidence type="ECO:0000313" key="8">
    <source>
        <dbReference type="EMBL" id="KAK7366946.1"/>
    </source>
</evidence>
<dbReference type="PROSITE" id="PS00421">
    <property type="entry name" value="TM4_1"/>
    <property type="match status" value="1"/>
</dbReference>